<protein>
    <submittedName>
        <fullName evidence="2">Competence protein ComEA</fullName>
    </submittedName>
</protein>
<sequence>MKWNSFIKTFLLTLCLTLPFNVSAGAMVNINTAPADMLVEMLQGIGPAKAQAIVDYREANGPFKTVDDLAKVKGIGSSTVTKNLEVIAVDDSQ</sequence>
<dbReference type="SUPFAM" id="SSF47781">
    <property type="entry name" value="RuvA domain 2-like"/>
    <property type="match status" value="1"/>
</dbReference>
<dbReference type="InterPro" id="IPR051675">
    <property type="entry name" value="Endo/Exo/Phosphatase_dom_1"/>
</dbReference>
<dbReference type="RefSeq" id="WP_019622506.1">
    <property type="nucleotide sequence ID" value="NZ_AP014545.1"/>
</dbReference>
<dbReference type="GO" id="GO:0015627">
    <property type="term" value="C:type II protein secretion system complex"/>
    <property type="evidence" value="ECO:0007669"/>
    <property type="project" value="TreeGrafter"/>
</dbReference>
<dbReference type="PANTHER" id="PTHR21180">
    <property type="entry name" value="ENDONUCLEASE/EXONUCLEASE/PHOSPHATASE FAMILY DOMAIN-CONTAINING PROTEIN 1"/>
    <property type="match status" value="1"/>
</dbReference>
<name>A0A7R6P8I7_9GAMM</name>
<feature type="chain" id="PRO_5032381140" evidence="1">
    <location>
        <begin position="25"/>
        <end position="93"/>
    </location>
</feature>
<dbReference type="GO" id="GO:0015628">
    <property type="term" value="P:protein secretion by the type II secretion system"/>
    <property type="evidence" value="ECO:0007669"/>
    <property type="project" value="TreeGrafter"/>
</dbReference>
<dbReference type="Pfam" id="PF12836">
    <property type="entry name" value="HHH_3"/>
    <property type="match status" value="1"/>
</dbReference>
<feature type="signal peptide" evidence="1">
    <location>
        <begin position="1"/>
        <end position="24"/>
    </location>
</feature>
<evidence type="ECO:0000313" key="3">
    <source>
        <dbReference type="Proteomes" id="UP000595663"/>
    </source>
</evidence>
<evidence type="ECO:0000313" key="2">
    <source>
        <dbReference type="EMBL" id="BBB25387.1"/>
    </source>
</evidence>
<dbReference type="Proteomes" id="UP000595663">
    <property type="component" value="Chromosome"/>
</dbReference>
<accession>A0A7R6P8I7</accession>
<gene>
    <name evidence="2" type="primary">comEA</name>
    <name evidence="2" type="ORF">AMJAP_0788</name>
</gene>
<dbReference type="InterPro" id="IPR004509">
    <property type="entry name" value="Competence_ComEA_HhH"/>
</dbReference>
<evidence type="ECO:0000256" key="1">
    <source>
        <dbReference type="SAM" id="SignalP"/>
    </source>
</evidence>
<dbReference type="Gene3D" id="1.10.150.280">
    <property type="entry name" value="AF1531-like domain"/>
    <property type="match status" value="1"/>
</dbReference>
<dbReference type="OrthoDB" id="7510573at2"/>
<reference evidence="2 3" key="1">
    <citation type="journal article" date="2008" name="Int. J. Syst. Evol. Microbiol.">
        <title>Amphritea japonica sp. nov. and Amphritea balenae sp. nov., isolated from the sediment adjacent to sperm whale carcasses off Kagoshima, Japan.</title>
        <authorList>
            <person name="Miyazaki M."/>
            <person name="Nogi Y."/>
            <person name="Fujiwara Y."/>
            <person name="Kawato M."/>
            <person name="Nagahama T."/>
            <person name="Kubokawa K."/>
            <person name="Horikoshi K."/>
        </authorList>
    </citation>
    <scope>NUCLEOTIDE SEQUENCE [LARGE SCALE GENOMIC DNA]</scope>
    <source>
        <strain evidence="2 3">ATCC BAA-1530</strain>
    </source>
</reference>
<organism evidence="2 3">
    <name type="scientific">Amphritea japonica ATCC BAA-1530</name>
    <dbReference type="NCBI Taxonomy" id="1278309"/>
    <lineage>
        <taxon>Bacteria</taxon>
        <taxon>Pseudomonadati</taxon>
        <taxon>Pseudomonadota</taxon>
        <taxon>Gammaproteobacteria</taxon>
        <taxon>Oceanospirillales</taxon>
        <taxon>Oceanospirillaceae</taxon>
        <taxon>Amphritea</taxon>
    </lineage>
</organism>
<dbReference type="InterPro" id="IPR010994">
    <property type="entry name" value="RuvA_2-like"/>
</dbReference>
<dbReference type="PANTHER" id="PTHR21180:SF32">
    <property type="entry name" value="ENDONUCLEASE_EXONUCLEASE_PHOSPHATASE FAMILY DOMAIN-CONTAINING PROTEIN 1"/>
    <property type="match status" value="1"/>
</dbReference>
<dbReference type="NCBIfam" id="TIGR00426">
    <property type="entry name" value="competence protein ComEA helix-hairpin-helix repeat region"/>
    <property type="match status" value="1"/>
</dbReference>
<keyword evidence="1" id="KW-0732">Signal</keyword>
<dbReference type="KEGG" id="ajp:AMJAP_0788"/>
<dbReference type="AlphaFoldDB" id="A0A7R6P8I7"/>
<keyword evidence="3" id="KW-1185">Reference proteome</keyword>
<proteinExistence type="predicted"/>
<dbReference type="EMBL" id="AP014545">
    <property type="protein sequence ID" value="BBB25387.1"/>
    <property type="molecule type" value="Genomic_DNA"/>
</dbReference>